<organism evidence="1">
    <name type="scientific">marine sediment metagenome</name>
    <dbReference type="NCBI Taxonomy" id="412755"/>
    <lineage>
        <taxon>unclassified sequences</taxon>
        <taxon>metagenomes</taxon>
        <taxon>ecological metagenomes</taxon>
    </lineage>
</organism>
<accession>A0A0F9L449</accession>
<evidence type="ECO:0000313" key="1">
    <source>
        <dbReference type="EMBL" id="KKM81961.1"/>
    </source>
</evidence>
<comment type="caution">
    <text evidence="1">The sequence shown here is derived from an EMBL/GenBank/DDBJ whole genome shotgun (WGS) entry which is preliminary data.</text>
</comment>
<proteinExistence type="predicted"/>
<protein>
    <submittedName>
        <fullName evidence="1">Uncharacterized protein</fullName>
    </submittedName>
</protein>
<gene>
    <name evidence="1" type="ORF">LCGC14_1324550</name>
</gene>
<sequence>MKTTIYSTVPMQLFMTHAIKQPILDSVETLFDPNASKVSKLKAIRILWKAYQEVSKLPEPTLENTWHPNAHNLIILRDWVLEWCILDSKRVGLIRKVFNFVIILIDFDPPWRWVFDSLKEEADKMEWKSKDYGRTGETKYSWWRKLGC</sequence>
<dbReference type="AlphaFoldDB" id="A0A0F9L449"/>
<reference evidence="1" key="1">
    <citation type="journal article" date="2015" name="Nature">
        <title>Complex archaea that bridge the gap between prokaryotes and eukaryotes.</title>
        <authorList>
            <person name="Spang A."/>
            <person name="Saw J.H."/>
            <person name="Jorgensen S.L."/>
            <person name="Zaremba-Niedzwiedzka K."/>
            <person name="Martijn J."/>
            <person name="Lind A.E."/>
            <person name="van Eijk R."/>
            <person name="Schleper C."/>
            <person name="Guy L."/>
            <person name="Ettema T.J."/>
        </authorList>
    </citation>
    <scope>NUCLEOTIDE SEQUENCE</scope>
</reference>
<name>A0A0F9L449_9ZZZZ</name>
<dbReference type="EMBL" id="LAZR01007935">
    <property type="protein sequence ID" value="KKM81961.1"/>
    <property type="molecule type" value="Genomic_DNA"/>
</dbReference>